<evidence type="ECO:0000313" key="4">
    <source>
        <dbReference type="Proteomes" id="UP000594923"/>
    </source>
</evidence>
<keyword evidence="1" id="KW-0479">Metal-binding</keyword>
<dbReference type="GO" id="GO:0046872">
    <property type="term" value="F:metal ion binding"/>
    <property type="evidence" value="ECO:0007669"/>
    <property type="project" value="UniProtKB-KW"/>
</dbReference>
<name>A0A7M1KL99_9PSED</name>
<dbReference type="RefSeq" id="WP_197627779.1">
    <property type="nucleotide sequence ID" value="NZ_CP063073.1"/>
</dbReference>
<protein>
    <recommendedName>
        <fullName evidence="2">Fe2OG dioxygenase domain-containing protein</fullName>
    </recommendedName>
</protein>
<dbReference type="SUPFAM" id="SSF51197">
    <property type="entry name" value="Clavaminate synthase-like"/>
    <property type="match status" value="1"/>
</dbReference>
<comment type="similarity">
    <text evidence="1">Belongs to the iron/ascorbate-dependent oxidoreductase family.</text>
</comment>
<gene>
    <name evidence="3" type="ORF">IMF22_07595</name>
</gene>
<dbReference type="GO" id="GO:0016491">
    <property type="term" value="F:oxidoreductase activity"/>
    <property type="evidence" value="ECO:0007669"/>
    <property type="project" value="UniProtKB-KW"/>
</dbReference>
<dbReference type="EMBL" id="CP063073">
    <property type="protein sequence ID" value="QOQ76894.1"/>
    <property type="molecule type" value="Genomic_DNA"/>
</dbReference>
<keyword evidence="1" id="KW-0408">Iron</keyword>
<evidence type="ECO:0000256" key="1">
    <source>
        <dbReference type="RuleBase" id="RU003682"/>
    </source>
</evidence>
<organism evidence="3 4">
    <name type="scientific">Pseudomonas poae</name>
    <dbReference type="NCBI Taxonomy" id="200451"/>
    <lineage>
        <taxon>Bacteria</taxon>
        <taxon>Pseudomonadati</taxon>
        <taxon>Pseudomonadota</taxon>
        <taxon>Gammaproteobacteria</taxon>
        <taxon>Pseudomonadales</taxon>
        <taxon>Pseudomonadaceae</taxon>
        <taxon>Pseudomonas</taxon>
    </lineage>
</organism>
<dbReference type="Proteomes" id="UP000594923">
    <property type="component" value="Chromosome"/>
</dbReference>
<dbReference type="Gene3D" id="2.60.120.620">
    <property type="entry name" value="q2cbj1_9rhob like domain"/>
    <property type="match status" value="1"/>
</dbReference>
<proteinExistence type="inferred from homology"/>
<sequence>MFDINQHRHDYFYNLATVIGGLIPDELCDTLAKRVNSIIAVQGVDWVKHQGLGTDAVSDLGGLYNHHIFKGDDIRRYVPELTAIYHSLVPLISLITHTDTVVSPYPLCDINIKVYPPGGGSLGLHYDTNGITVLLFLTTNQEAPLCMQIERHHPSQEKPWIQYRRIYATKGSLLIMQGRKTLHHSEPTVTEQKLSVVYNYYERHDTYRHEDFDTLMYCGKQPKTLA</sequence>
<feature type="domain" description="Fe2OG dioxygenase" evidence="2">
    <location>
        <begin position="103"/>
        <end position="211"/>
    </location>
</feature>
<accession>A0A7M1KL99</accession>
<keyword evidence="1" id="KW-0560">Oxidoreductase</keyword>
<dbReference type="PROSITE" id="PS51471">
    <property type="entry name" value="FE2OG_OXY"/>
    <property type="match status" value="1"/>
</dbReference>
<evidence type="ECO:0000259" key="2">
    <source>
        <dbReference type="PROSITE" id="PS51471"/>
    </source>
</evidence>
<dbReference type="InterPro" id="IPR005123">
    <property type="entry name" value="Oxoglu/Fe-dep_dioxygenase_dom"/>
</dbReference>
<dbReference type="AlphaFoldDB" id="A0A7M1KL99"/>
<evidence type="ECO:0000313" key="3">
    <source>
        <dbReference type="EMBL" id="QOQ76894.1"/>
    </source>
</evidence>
<reference evidence="3 4" key="1">
    <citation type="submission" date="2020-10" db="EMBL/GenBank/DDBJ databases">
        <title>High quality whole genome sequence of Pseudomonas poae PMA22.</title>
        <authorList>
            <person name="Hernandez J.G."/>
            <person name="Rodriguez P."/>
            <person name="Cuevas C."/>
            <person name="de la Calle F."/>
            <person name="Galan B."/>
            <person name="Garcia J.L."/>
        </authorList>
    </citation>
    <scope>NUCLEOTIDE SEQUENCE [LARGE SCALE GENOMIC DNA]</scope>
    <source>
        <strain evidence="3 4">PMA22</strain>
    </source>
</reference>